<comment type="caution">
    <text evidence="1">The sequence shown here is derived from an EMBL/GenBank/DDBJ whole genome shotgun (WGS) entry which is preliminary data.</text>
</comment>
<dbReference type="AlphaFoldDB" id="A0A3D9AZS4"/>
<reference evidence="1 2" key="1">
    <citation type="submission" date="2018-06" db="EMBL/GenBank/DDBJ databases">
        <title>Novel Chryseobacterium species.</title>
        <authorList>
            <person name="Newman J."/>
            <person name="Hugo C."/>
            <person name="Oosthuizen L."/>
            <person name="Charimba G."/>
        </authorList>
    </citation>
    <scope>NUCLEOTIDE SEQUENCE [LARGE SCALE GENOMIC DNA]</scope>
    <source>
        <strain evidence="1 2">7_F195</strain>
    </source>
</reference>
<protein>
    <submittedName>
        <fullName evidence="1">Uncharacterized protein</fullName>
    </submittedName>
</protein>
<name>A0A3D9AZS4_9FLAO</name>
<proteinExistence type="predicted"/>
<accession>A0A3D9AZS4</accession>
<evidence type="ECO:0000313" key="1">
    <source>
        <dbReference type="EMBL" id="REC46759.1"/>
    </source>
</evidence>
<sequence>MFKNNNEKCLKVKIFNQLIILSLKIKVFGDIYMFLIDFFHYSEICVISIRNKNDIFINIW</sequence>
<dbReference type="Proteomes" id="UP000256257">
    <property type="component" value="Unassembled WGS sequence"/>
</dbReference>
<evidence type="ECO:0000313" key="2">
    <source>
        <dbReference type="Proteomes" id="UP000256257"/>
    </source>
</evidence>
<keyword evidence="2" id="KW-1185">Reference proteome</keyword>
<organism evidence="1 2">
    <name type="scientific">Chryseobacterium pennipullorum</name>
    <dbReference type="NCBI Taxonomy" id="2258963"/>
    <lineage>
        <taxon>Bacteria</taxon>
        <taxon>Pseudomonadati</taxon>
        <taxon>Bacteroidota</taxon>
        <taxon>Flavobacteriia</taxon>
        <taxon>Flavobacteriales</taxon>
        <taxon>Weeksellaceae</taxon>
        <taxon>Chryseobacterium group</taxon>
        <taxon>Chryseobacterium</taxon>
    </lineage>
</organism>
<dbReference type="EMBL" id="QNVV01000011">
    <property type="protein sequence ID" value="REC46759.1"/>
    <property type="molecule type" value="Genomic_DNA"/>
</dbReference>
<gene>
    <name evidence="1" type="ORF">DRF67_13125</name>
</gene>